<gene>
    <name evidence="6" type="ORF">S06H3_26940</name>
</gene>
<dbReference type="GO" id="GO:0051536">
    <property type="term" value="F:iron-sulfur cluster binding"/>
    <property type="evidence" value="ECO:0007669"/>
    <property type="project" value="UniProtKB-KW"/>
</dbReference>
<evidence type="ECO:0000256" key="1">
    <source>
        <dbReference type="ARBA" id="ARBA00022691"/>
    </source>
</evidence>
<dbReference type="SFLD" id="SFLDG01067">
    <property type="entry name" value="SPASM/twitch_domain_containing"/>
    <property type="match status" value="1"/>
</dbReference>
<dbReference type="Pfam" id="PF04055">
    <property type="entry name" value="Radical_SAM"/>
    <property type="match status" value="1"/>
</dbReference>
<reference evidence="6" key="1">
    <citation type="journal article" date="2014" name="Front. Microbiol.">
        <title>High frequency of phylogenetically diverse reductive dehalogenase-homologous genes in deep subseafloor sedimentary metagenomes.</title>
        <authorList>
            <person name="Kawai M."/>
            <person name="Futagami T."/>
            <person name="Toyoda A."/>
            <person name="Takaki Y."/>
            <person name="Nishi S."/>
            <person name="Hori S."/>
            <person name="Arai W."/>
            <person name="Tsubouchi T."/>
            <person name="Morono Y."/>
            <person name="Uchiyama I."/>
            <person name="Ito T."/>
            <person name="Fujiyama A."/>
            <person name="Inagaki F."/>
            <person name="Takami H."/>
        </authorList>
    </citation>
    <scope>NUCLEOTIDE SEQUENCE</scope>
    <source>
        <strain evidence="6">Expedition CK06-06</strain>
    </source>
</reference>
<keyword evidence="1" id="KW-0949">S-adenosyl-L-methionine</keyword>
<comment type="caution">
    <text evidence="6">The sequence shown here is derived from an EMBL/GenBank/DDBJ whole genome shotgun (WGS) entry which is preliminary data.</text>
</comment>
<protein>
    <recommendedName>
        <fullName evidence="5">Radical SAM core domain-containing protein</fullName>
    </recommendedName>
</protein>
<dbReference type="SUPFAM" id="SSF102114">
    <property type="entry name" value="Radical SAM enzymes"/>
    <property type="match status" value="1"/>
</dbReference>
<keyword evidence="4" id="KW-0411">Iron-sulfur</keyword>
<dbReference type="AlphaFoldDB" id="X1MJL1"/>
<evidence type="ECO:0000256" key="2">
    <source>
        <dbReference type="ARBA" id="ARBA00022723"/>
    </source>
</evidence>
<dbReference type="InterPro" id="IPR007197">
    <property type="entry name" value="rSAM"/>
</dbReference>
<dbReference type="InterPro" id="IPR013785">
    <property type="entry name" value="Aldolase_TIM"/>
</dbReference>
<organism evidence="6">
    <name type="scientific">marine sediment metagenome</name>
    <dbReference type="NCBI Taxonomy" id="412755"/>
    <lineage>
        <taxon>unclassified sequences</taxon>
        <taxon>metagenomes</taxon>
        <taxon>ecological metagenomes</taxon>
    </lineage>
</organism>
<keyword evidence="3" id="KW-0408">Iron</keyword>
<keyword evidence="2" id="KW-0479">Metal-binding</keyword>
<dbReference type="Gene3D" id="3.20.20.70">
    <property type="entry name" value="Aldolase class I"/>
    <property type="match status" value="1"/>
</dbReference>
<dbReference type="GO" id="GO:0046872">
    <property type="term" value="F:metal ion binding"/>
    <property type="evidence" value="ECO:0007669"/>
    <property type="project" value="UniProtKB-KW"/>
</dbReference>
<accession>X1MJL1</accession>
<dbReference type="SFLD" id="SFLDS00029">
    <property type="entry name" value="Radical_SAM"/>
    <property type="match status" value="1"/>
</dbReference>
<evidence type="ECO:0000313" key="6">
    <source>
        <dbReference type="EMBL" id="GAI31842.1"/>
    </source>
</evidence>
<feature type="domain" description="Radical SAM core" evidence="5">
    <location>
        <begin position="1"/>
        <end position="84"/>
    </location>
</feature>
<evidence type="ECO:0000256" key="4">
    <source>
        <dbReference type="ARBA" id="ARBA00023014"/>
    </source>
</evidence>
<dbReference type="GO" id="GO:0003824">
    <property type="term" value="F:catalytic activity"/>
    <property type="evidence" value="ECO:0007669"/>
    <property type="project" value="InterPro"/>
</dbReference>
<dbReference type="CDD" id="cd01335">
    <property type="entry name" value="Radical_SAM"/>
    <property type="match status" value="1"/>
</dbReference>
<dbReference type="InterPro" id="IPR058240">
    <property type="entry name" value="rSAM_sf"/>
</dbReference>
<evidence type="ECO:0000259" key="5">
    <source>
        <dbReference type="PROSITE" id="PS51918"/>
    </source>
</evidence>
<evidence type="ECO:0000256" key="3">
    <source>
        <dbReference type="ARBA" id="ARBA00023004"/>
    </source>
</evidence>
<dbReference type="EMBL" id="BARV01015598">
    <property type="protein sequence ID" value="GAI31842.1"/>
    <property type="molecule type" value="Genomic_DNA"/>
</dbReference>
<dbReference type="PROSITE" id="PS51918">
    <property type="entry name" value="RADICAL_SAM"/>
    <property type="match status" value="1"/>
</dbReference>
<dbReference type="InterPro" id="IPR050377">
    <property type="entry name" value="Radical_SAM_PqqE_MftC-like"/>
</dbReference>
<feature type="non-terminal residue" evidence="6">
    <location>
        <position position="84"/>
    </location>
</feature>
<dbReference type="PANTHER" id="PTHR11228">
    <property type="entry name" value="RADICAL SAM DOMAIN PROTEIN"/>
    <property type="match status" value="1"/>
</dbReference>
<dbReference type="PANTHER" id="PTHR11228:SF34">
    <property type="entry name" value="TUNGSTEN-CONTAINING ALDEHYDE FERREDOXIN OXIDOREDUCTASE COFACTOR MODIFYING PROTEIN"/>
    <property type="match status" value="1"/>
</dbReference>
<sequence>MWKSVELEVTKACNSKCIHCIASAGEKRQYEFNSDELDCILKQLKEKDFKEIIVTGGEPFMREDIFKIMNSIKEYGFEIILNTN</sequence>
<name>X1MJL1_9ZZZZ</name>
<proteinExistence type="predicted"/>